<gene>
    <name evidence="3" type="ORF">GCM10009754_56560</name>
</gene>
<name>A0ABN2RSI6_9PSEU</name>
<protein>
    <submittedName>
        <fullName evidence="3">FAD/NAD(P)-binding protein</fullName>
    </submittedName>
</protein>
<dbReference type="InterPro" id="IPR052189">
    <property type="entry name" value="L-asp_N-monooxygenase_NS-form"/>
</dbReference>
<reference evidence="3 4" key="1">
    <citation type="journal article" date="2019" name="Int. J. Syst. Evol. Microbiol.">
        <title>The Global Catalogue of Microorganisms (GCM) 10K type strain sequencing project: providing services to taxonomists for standard genome sequencing and annotation.</title>
        <authorList>
            <consortium name="The Broad Institute Genomics Platform"/>
            <consortium name="The Broad Institute Genome Sequencing Center for Infectious Disease"/>
            <person name="Wu L."/>
            <person name="Ma J."/>
        </authorList>
    </citation>
    <scope>NUCLEOTIDE SEQUENCE [LARGE SCALE GENOMIC DNA]</scope>
    <source>
        <strain evidence="3 4">JCM 14545</strain>
    </source>
</reference>
<dbReference type="InterPro" id="IPR036188">
    <property type="entry name" value="FAD/NAD-bd_sf"/>
</dbReference>
<feature type="region of interest" description="Disordered" evidence="1">
    <location>
        <begin position="222"/>
        <end position="241"/>
    </location>
</feature>
<dbReference type="Pfam" id="PF13454">
    <property type="entry name" value="NAD_binding_9"/>
    <property type="match status" value="1"/>
</dbReference>
<keyword evidence="4" id="KW-1185">Reference proteome</keyword>
<evidence type="ECO:0000256" key="1">
    <source>
        <dbReference type="SAM" id="MobiDB-lite"/>
    </source>
</evidence>
<dbReference type="PANTHER" id="PTHR40254">
    <property type="entry name" value="BLR0577 PROTEIN"/>
    <property type="match status" value="1"/>
</dbReference>
<proteinExistence type="predicted"/>
<sequence length="444" mass="47494">MALVGAGASGTLAAVHLLRAAATGRRPMRLTLVDRTGEFGPGLAYRTGDPRHLLNTPAGKMSAFDDDPGHFVRWSRARGHDADDGAFLPRGDYGTYLAETLRSEERRAVEFAEVRRVTDTVTGLAPHEEGVTIRLSRGAPLRADTAVLATGAGGGDPLSRLLPGHTSRYVADPWTGDGIAGVADGSPVLVLGTGLSMMDIAASITDANPRTVVHAVSRHGLVPRPHAPGAPAPAGLPEPPRSAASVGDLLRYARRSLADDPGRWREFVDRMRPHTPRLWRQLAVPERRRFLDRVNRYWDVHRHRAAPTTHDHVRALIRAGRLVVRPATVDRLRPNENGFEVDLTTPSGHRSLPVGWVVNATGFRTAGDRPDPLVRGLFETGAARPDPVGLGVATGVDGRVLGRDGRPRPVYVLGALRRGEVFESTAVPEIRAQAAALAGAALGG</sequence>
<dbReference type="InterPro" id="IPR038732">
    <property type="entry name" value="HpyO/CreE_NAD-binding"/>
</dbReference>
<dbReference type="PANTHER" id="PTHR40254:SF1">
    <property type="entry name" value="BLR0577 PROTEIN"/>
    <property type="match status" value="1"/>
</dbReference>
<dbReference type="EMBL" id="BAAANN010000025">
    <property type="protein sequence ID" value="GAA1974181.1"/>
    <property type="molecule type" value="Genomic_DNA"/>
</dbReference>
<dbReference type="Proteomes" id="UP001501116">
    <property type="component" value="Unassembled WGS sequence"/>
</dbReference>
<organism evidence="3 4">
    <name type="scientific">Amycolatopsis minnesotensis</name>
    <dbReference type="NCBI Taxonomy" id="337894"/>
    <lineage>
        <taxon>Bacteria</taxon>
        <taxon>Bacillati</taxon>
        <taxon>Actinomycetota</taxon>
        <taxon>Actinomycetes</taxon>
        <taxon>Pseudonocardiales</taxon>
        <taxon>Pseudonocardiaceae</taxon>
        <taxon>Amycolatopsis</taxon>
    </lineage>
</organism>
<feature type="domain" description="FAD-dependent urate hydroxylase HpyO/Asp monooxygenase CreE-like FAD/NAD(P)-binding" evidence="2">
    <location>
        <begin position="2"/>
        <end position="152"/>
    </location>
</feature>
<evidence type="ECO:0000313" key="4">
    <source>
        <dbReference type="Proteomes" id="UP001501116"/>
    </source>
</evidence>
<comment type="caution">
    <text evidence="3">The sequence shown here is derived from an EMBL/GenBank/DDBJ whole genome shotgun (WGS) entry which is preliminary data.</text>
</comment>
<evidence type="ECO:0000259" key="2">
    <source>
        <dbReference type="Pfam" id="PF13454"/>
    </source>
</evidence>
<accession>A0ABN2RSI6</accession>
<evidence type="ECO:0000313" key="3">
    <source>
        <dbReference type="EMBL" id="GAA1974181.1"/>
    </source>
</evidence>
<feature type="compositionally biased region" description="Pro residues" evidence="1">
    <location>
        <begin position="225"/>
        <end position="240"/>
    </location>
</feature>
<dbReference type="SUPFAM" id="SSF51905">
    <property type="entry name" value="FAD/NAD(P)-binding domain"/>
    <property type="match status" value="2"/>
</dbReference>
<dbReference type="Gene3D" id="3.50.50.60">
    <property type="entry name" value="FAD/NAD(P)-binding domain"/>
    <property type="match status" value="1"/>
</dbReference>